<accession>A0A3U4YEP6</accession>
<dbReference type="AlphaFoldDB" id="A0A3U4YEP6"/>
<proteinExistence type="predicted"/>
<gene>
    <name evidence="1" type="ORF">DPC26_19760</name>
</gene>
<organism evidence="1">
    <name type="scientific">Salmonella enterica I</name>
    <dbReference type="NCBI Taxonomy" id="59201"/>
    <lineage>
        <taxon>Bacteria</taxon>
        <taxon>Pseudomonadati</taxon>
        <taxon>Pseudomonadota</taxon>
        <taxon>Gammaproteobacteria</taxon>
        <taxon>Enterobacterales</taxon>
        <taxon>Enterobacteriaceae</taxon>
        <taxon>Salmonella</taxon>
    </lineage>
</organism>
<sequence>MSIKKRLEILENFMRVSGGTIQNYTRGDLAKMDIEELNNIYRDLINGGLIAVCSTTATSGRPHSETTVEKLTVEQVADCYAWAVM</sequence>
<reference evidence="1" key="1">
    <citation type="submission" date="2018-06" db="EMBL/GenBank/DDBJ databases">
        <authorList>
            <person name="Ashton P.M."/>
            <person name="Dallman T."/>
            <person name="Nair S."/>
            <person name="De Pinna E."/>
            <person name="Peters T."/>
            <person name="Grant K."/>
        </authorList>
    </citation>
    <scope>NUCLEOTIDE SEQUENCE</scope>
    <source>
        <strain evidence="1">527491</strain>
    </source>
</reference>
<name>A0A3U4YEP6_SALET</name>
<dbReference type="EMBL" id="AAIVFG010000033">
    <property type="protein sequence ID" value="ECI4617832.1"/>
    <property type="molecule type" value="Genomic_DNA"/>
</dbReference>
<comment type="caution">
    <text evidence="1">The sequence shown here is derived from an EMBL/GenBank/DDBJ whole genome shotgun (WGS) entry which is preliminary data.</text>
</comment>
<evidence type="ECO:0000313" key="1">
    <source>
        <dbReference type="EMBL" id="ECI4617832.1"/>
    </source>
</evidence>
<protein>
    <submittedName>
        <fullName evidence="1">Uncharacterized protein</fullName>
    </submittedName>
</protein>